<comment type="subcellular location">
    <subcellularLocation>
        <location evidence="1">Cell membrane</location>
        <topology evidence="1">Multi-pass membrane protein</topology>
    </subcellularLocation>
</comment>
<name>A0ABW5G3F0_9PSEU</name>
<feature type="compositionally biased region" description="Polar residues" evidence="6">
    <location>
        <begin position="391"/>
        <end position="411"/>
    </location>
</feature>
<dbReference type="InterPro" id="IPR011701">
    <property type="entry name" value="MFS"/>
</dbReference>
<feature type="transmembrane region" description="Helical" evidence="7">
    <location>
        <begin position="242"/>
        <end position="263"/>
    </location>
</feature>
<evidence type="ECO:0000256" key="1">
    <source>
        <dbReference type="ARBA" id="ARBA00004651"/>
    </source>
</evidence>
<feature type="transmembrane region" description="Helical" evidence="7">
    <location>
        <begin position="47"/>
        <end position="66"/>
    </location>
</feature>
<proteinExistence type="predicted"/>
<feature type="transmembrane region" description="Helical" evidence="7">
    <location>
        <begin position="275"/>
        <end position="294"/>
    </location>
</feature>
<evidence type="ECO:0000256" key="4">
    <source>
        <dbReference type="ARBA" id="ARBA00022989"/>
    </source>
</evidence>
<keyword evidence="4 7" id="KW-1133">Transmembrane helix</keyword>
<accession>A0ABW5G3F0</accession>
<keyword evidence="10" id="KW-1185">Reference proteome</keyword>
<feature type="transmembrane region" description="Helical" evidence="7">
    <location>
        <begin position="209"/>
        <end position="230"/>
    </location>
</feature>
<feature type="domain" description="Major facilitator superfamily (MFS) profile" evidence="8">
    <location>
        <begin position="12"/>
        <end position="386"/>
    </location>
</feature>
<dbReference type="RefSeq" id="WP_378270166.1">
    <property type="nucleotide sequence ID" value="NZ_JBHUKR010000022.1"/>
</dbReference>
<evidence type="ECO:0000256" key="7">
    <source>
        <dbReference type="SAM" id="Phobius"/>
    </source>
</evidence>
<evidence type="ECO:0000313" key="10">
    <source>
        <dbReference type="Proteomes" id="UP001597417"/>
    </source>
</evidence>
<dbReference type="SUPFAM" id="SSF103473">
    <property type="entry name" value="MFS general substrate transporter"/>
    <property type="match status" value="1"/>
</dbReference>
<dbReference type="InterPro" id="IPR036259">
    <property type="entry name" value="MFS_trans_sf"/>
</dbReference>
<evidence type="ECO:0000256" key="3">
    <source>
        <dbReference type="ARBA" id="ARBA00022692"/>
    </source>
</evidence>
<dbReference type="PANTHER" id="PTHR43124">
    <property type="entry name" value="PURINE EFFLUX PUMP PBUE"/>
    <property type="match status" value="1"/>
</dbReference>
<dbReference type="PROSITE" id="PS50850">
    <property type="entry name" value="MFS"/>
    <property type="match status" value="1"/>
</dbReference>
<sequence length="411" mass="41504">MLRARPASGSPRTAVLALGAFAVGTSGYVVAGLLPALTGELRISASAAAQLVTVFAIAYAVGSPLLAAATGRWERRRLLIAALAVTAIGNALAAVAPGYVTLLLARMVTALGAAAFTPAASAVAAELAAPERRGRAVALVYGGLTVATILGVPLGALISQQLGYRMVFALVAAFSLAGAFAIRSMLPEVAAGPGVPFGQRFAPAKDPRVLVAMFVTVVACLGAFSVYTFITPLLASTAGLHGTIVSVLLFGYGIGGAIGNVIGGRVVDRWGSRRPLMVILAGATVLPALIPFVATGVAGAVAILFAWGLCTWSFNPPMQHRLIELSPRNSGLVLSLNASAIYLGVGLSGVTGGLVMAAGDPLLLPEFAALLTLSGLVAVFLGWAPQRAGEVTSQSDPGNTSPSCPSANLTR</sequence>
<evidence type="ECO:0000313" key="9">
    <source>
        <dbReference type="EMBL" id="MFD2421528.1"/>
    </source>
</evidence>
<dbReference type="Proteomes" id="UP001597417">
    <property type="component" value="Unassembled WGS sequence"/>
</dbReference>
<protein>
    <submittedName>
        <fullName evidence="9">MFS transporter</fullName>
    </submittedName>
</protein>
<evidence type="ECO:0000256" key="6">
    <source>
        <dbReference type="SAM" id="MobiDB-lite"/>
    </source>
</evidence>
<dbReference type="InterPro" id="IPR020846">
    <property type="entry name" value="MFS_dom"/>
</dbReference>
<feature type="transmembrane region" description="Helical" evidence="7">
    <location>
        <begin position="136"/>
        <end position="158"/>
    </location>
</feature>
<feature type="region of interest" description="Disordered" evidence="6">
    <location>
        <begin position="389"/>
        <end position="411"/>
    </location>
</feature>
<organism evidence="9 10">
    <name type="scientific">Amycolatopsis pigmentata</name>
    <dbReference type="NCBI Taxonomy" id="450801"/>
    <lineage>
        <taxon>Bacteria</taxon>
        <taxon>Bacillati</taxon>
        <taxon>Actinomycetota</taxon>
        <taxon>Actinomycetes</taxon>
        <taxon>Pseudonocardiales</taxon>
        <taxon>Pseudonocardiaceae</taxon>
        <taxon>Amycolatopsis</taxon>
    </lineage>
</organism>
<dbReference type="CDD" id="cd17324">
    <property type="entry name" value="MFS_NepI_like"/>
    <property type="match status" value="1"/>
</dbReference>
<feature type="transmembrane region" description="Helical" evidence="7">
    <location>
        <begin position="103"/>
        <end position="124"/>
    </location>
</feature>
<dbReference type="PANTHER" id="PTHR43124:SF10">
    <property type="entry name" value="PURINE EFFLUX PUMP PBUE"/>
    <property type="match status" value="1"/>
</dbReference>
<comment type="caution">
    <text evidence="9">The sequence shown here is derived from an EMBL/GenBank/DDBJ whole genome shotgun (WGS) entry which is preliminary data.</text>
</comment>
<dbReference type="Pfam" id="PF07690">
    <property type="entry name" value="MFS_1"/>
    <property type="match status" value="1"/>
</dbReference>
<feature type="transmembrane region" description="Helical" evidence="7">
    <location>
        <begin position="367"/>
        <end position="384"/>
    </location>
</feature>
<gene>
    <name evidence="9" type="ORF">ACFSXZ_34880</name>
</gene>
<keyword evidence="5 7" id="KW-0472">Membrane</keyword>
<dbReference type="EMBL" id="JBHUKR010000022">
    <property type="protein sequence ID" value="MFD2421528.1"/>
    <property type="molecule type" value="Genomic_DNA"/>
</dbReference>
<evidence type="ECO:0000259" key="8">
    <source>
        <dbReference type="PROSITE" id="PS50850"/>
    </source>
</evidence>
<evidence type="ECO:0000256" key="2">
    <source>
        <dbReference type="ARBA" id="ARBA00022475"/>
    </source>
</evidence>
<feature type="transmembrane region" description="Helical" evidence="7">
    <location>
        <begin position="330"/>
        <end position="355"/>
    </location>
</feature>
<feature type="transmembrane region" description="Helical" evidence="7">
    <location>
        <begin position="78"/>
        <end position="97"/>
    </location>
</feature>
<feature type="transmembrane region" description="Helical" evidence="7">
    <location>
        <begin position="164"/>
        <end position="182"/>
    </location>
</feature>
<keyword evidence="3 7" id="KW-0812">Transmembrane</keyword>
<evidence type="ECO:0000256" key="5">
    <source>
        <dbReference type="ARBA" id="ARBA00023136"/>
    </source>
</evidence>
<dbReference type="Gene3D" id="1.20.1250.20">
    <property type="entry name" value="MFS general substrate transporter like domains"/>
    <property type="match status" value="2"/>
</dbReference>
<dbReference type="InterPro" id="IPR050189">
    <property type="entry name" value="MFS_Efflux_Transporters"/>
</dbReference>
<reference evidence="10" key="1">
    <citation type="journal article" date="2019" name="Int. J. Syst. Evol. Microbiol.">
        <title>The Global Catalogue of Microorganisms (GCM) 10K type strain sequencing project: providing services to taxonomists for standard genome sequencing and annotation.</title>
        <authorList>
            <consortium name="The Broad Institute Genomics Platform"/>
            <consortium name="The Broad Institute Genome Sequencing Center for Infectious Disease"/>
            <person name="Wu L."/>
            <person name="Ma J."/>
        </authorList>
    </citation>
    <scope>NUCLEOTIDE SEQUENCE [LARGE SCALE GENOMIC DNA]</scope>
    <source>
        <strain evidence="10">CGMCC 4.7645</strain>
    </source>
</reference>
<keyword evidence="2" id="KW-1003">Cell membrane</keyword>